<feature type="compositionally biased region" description="Basic residues" evidence="1">
    <location>
        <begin position="1"/>
        <end position="13"/>
    </location>
</feature>
<protein>
    <submittedName>
        <fullName evidence="2">Uncharacterized protein</fullName>
    </submittedName>
</protein>
<feature type="region of interest" description="Disordered" evidence="1">
    <location>
        <begin position="232"/>
        <end position="465"/>
    </location>
</feature>
<feature type="compositionally biased region" description="Basic and acidic residues" evidence="1">
    <location>
        <begin position="251"/>
        <end position="276"/>
    </location>
</feature>
<feature type="compositionally biased region" description="Basic residues" evidence="1">
    <location>
        <begin position="315"/>
        <end position="326"/>
    </location>
</feature>
<keyword evidence="3" id="KW-1185">Reference proteome</keyword>
<organism evidence="2 3">
    <name type="scientific">Pleurotus ostreatus</name>
    <name type="common">Oyster mushroom</name>
    <name type="synonym">White-rot fungus</name>
    <dbReference type="NCBI Taxonomy" id="5322"/>
    <lineage>
        <taxon>Eukaryota</taxon>
        <taxon>Fungi</taxon>
        <taxon>Dikarya</taxon>
        <taxon>Basidiomycota</taxon>
        <taxon>Agaricomycotina</taxon>
        <taxon>Agaricomycetes</taxon>
        <taxon>Agaricomycetidae</taxon>
        <taxon>Agaricales</taxon>
        <taxon>Pleurotineae</taxon>
        <taxon>Pleurotaceae</taxon>
        <taxon>Pleurotus</taxon>
    </lineage>
</organism>
<accession>A0A8H7DWL1</accession>
<name>A0A8H7DWL1_PLEOS</name>
<reference evidence="2" key="1">
    <citation type="submission" date="2019-07" db="EMBL/GenBank/DDBJ databases">
        <authorList>
            <person name="Palmer J.M."/>
        </authorList>
    </citation>
    <scope>NUCLEOTIDE SEQUENCE</scope>
    <source>
        <strain evidence="2">PC9</strain>
    </source>
</reference>
<dbReference type="AlphaFoldDB" id="A0A8H7DWL1"/>
<evidence type="ECO:0000256" key="1">
    <source>
        <dbReference type="SAM" id="MobiDB-lite"/>
    </source>
</evidence>
<feature type="region of interest" description="Disordered" evidence="1">
    <location>
        <begin position="1"/>
        <end position="137"/>
    </location>
</feature>
<feature type="compositionally biased region" description="Basic residues" evidence="1">
    <location>
        <begin position="450"/>
        <end position="465"/>
    </location>
</feature>
<dbReference type="RefSeq" id="XP_036634647.1">
    <property type="nucleotide sequence ID" value="XM_036773174.1"/>
</dbReference>
<dbReference type="EMBL" id="JACETU010000002">
    <property type="protein sequence ID" value="KAF7436748.1"/>
    <property type="molecule type" value="Genomic_DNA"/>
</dbReference>
<dbReference type="VEuPathDB" id="FungiDB:PC9H_003581"/>
<evidence type="ECO:0000313" key="3">
    <source>
        <dbReference type="Proteomes" id="UP000623687"/>
    </source>
</evidence>
<feature type="compositionally biased region" description="Basic and acidic residues" evidence="1">
    <location>
        <begin position="56"/>
        <end position="69"/>
    </location>
</feature>
<dbReference type="InterPro" id="IPR013226">
    <property type="entry name" value="Pal1"/>
</dbReference>
<dbReference type="PANTHER" id="PTHR28307">
    <property type="entry name" value="PROTEIN PAL1"/>
    <property type="match status" value="1"/>
</dbReference>
<dbReference type="GeneID" id="59373399"/>
<comment type="caution">
    <text evidence="2">The sequence shown here is derived from an EMBL/GenBank/DDBJ whole genome shotgun (WGS) entry which is preliminary data.</text>
</comment>
<feature type="region of interest" description="Disordered" evidence="1">
    <location>
        <begin position="150"/>
        <end position="170"/>
    </location>
</feature>
<feature type="compositionally biased region" description="Low complexity" evidence="1">
    <location>
        <begin position="96"/>
        <end position="112"/>
    </location>
</feature>
<gene>
    <name evidence="2" type="ORF">PC9H_003581</name>
</gene>
<dbReference type="Proteomes" id="UP000623687">
    <property type="component" value="Unassembled WGS sequence"/>
</dbReference>
<dbReference type="GO" id="GO:0005737">
    <property type="term" value="C:cytoplasm"/>
    <property type="evidence" value="ECO:0007669"/>
    <property type="project" value="TreeGrafter"/>
</dbReference>
<dbReference type="OrthoDB" id="5352132at2759"/>
<proteinExistence type="predicted"/>
<dbReference type="Pfam" id="PF08316">
    <property type="entry name" value="Pal1"/>
    <property type="match status" value="1"/>
</dbReference>
<evidence type="ECO:0000313" key="2">
    <source>
        <dbReference type="EMBL" id="KAF7436748.1"/>
    </source>
</evidence>
<sequence length="465" mass="50244">MASVNHKSHSRRRSASDPFTDQASPRRTAPTPPPKSSHKSSKMPAQAAVKSAPANRETHREVPERDAVVKVDGSSGRNRMGRSHTALTPTRDSPHRAIQSSRRSQSQDSAPAPAGAMEKAKSSGKRSAKKGGSQHADVIDRLDYTGVGLFHHDGPFDACAPSRNRQRNKAPMLAWSGRPEEAAPELAANNNSPYPAPEAYKAFTTTNYYQEPPKKKVDAIAEAWGIHEPEPFEEFYAGGGRNETPASSIHNGREAHSSRSKRIKDTPRDGADDAAHSRSRANRRSAMPPPQPIFVPDPATETEAPLDSPPTSAPKRSKSLMQRIRKMRDAPNVPVSGNDYRDEGSVPSSPTSPVMAESYPGGTRPTHRSQNSFLGRFGGKATTQQQPNATAEPFVLVNNTNDNRQNKDLPQTPYGAPLAEPVAGYFDGPGSGVGGSPHSPMSAGMARKPSLMKKMRGVMRPSKRE</sequence>
<dbReference type="PANTHER" id="PTHR28307:SF2">
    <property type="entry name" value="PROTEIN PAL1"/>
    <property type="match status" value="1"/>
</dbReference>